<dbReference type="SUPFAM" id="SSF53756">
    <property type="entry name" value="UDP-Glycosyltransferase/glycogen phosphorylase"/>
    <property type="match status" value="1"/>
</dbReference>
<dbReference type="Proteomes" id="UP000307140">
    <property type="component" value="Unassembled WGS sequence"/>
</dbReference>
<accession>A0A5S3N8L4</accession>
<dbReference type="EMBL" id="VANR01000002">
    <property type="protein sequence ID" value="TMM31342.1"/>
    <property type="molecule type" value="Genomic_DNA"/>
</dbReference>
<dbReference type="InterPro" id="IPR043148">
    <property type="entry name" value="TagF_C"/>
</dbReference>
<comment type="caution">
    <text evidence="1">The sequence shown here is derived from an EMBL/GenBank/DDBJ whole genome shotgun (WGS) entry which is preliminary data.</text>
</comment>
<dbReference type="RefSeq" id="WP_138535069.1">
    <property type="nucleotide sequence ID" value="NZ_VANR01000002.1"/>
</dbReference>
<gene>
    <name evidence="1" type="ORF">FDT66_05080</name>
</gene>
<proteinExistence type="predicted"/>
<evidence type="ECO:0000313" key="2">
    <source>
        <dbReference type="Proteomes" id="UP000307140"/>
    </source>
</evidence>
<dbReference type="AlphaFoldDB" id="A0A5S3N8L4"/>
<reference evidence="1 2" key="1">
    <citation type="submission" date="2019-05" db="EMBL/GenBank/DDBJ databases">
        <title>Polaribacter aestuariivivens sp. nov., isolated from a tidal flat.</title>
        <authorList>
            <person name="Yoon J.-H."/>
        </authorList>
    </citation>
    <scope>NUCLEOTIDE SEQUENCE [LARGE SCALE GENOMIC DNA]</scope>
    <source>
        <strain evidence="1 2">DBTF-3</strain>
    </source>
</reference>
<name>A0A5S3N8L4_9FLAO</name>
<keyword evidence="2" id="KW-1185">Reference proteome</keyword>
<sequence>MKKIIIILPRGESIKNFVYSGITDALREEYKIIFFSVVPNEDIKQYLATKCDEFFELEENHQKNKFANEILKILQIAHLNKLNSVTGNLKIVKDDLESKKSIKSNVVRKTRKFVASFFKSQKSLIKLTQKFESSNFNNPNVLDLENTLLELKPDLVFNTSHIHNSISLNLMYAVKKLKIKTATFLFSWDNLTSQGRMIPTYDIYFTWNDKIKKDLLSIYPSIKEESVFVTGTPQFDFHFDKNFIYTKEELYHFLKISLEKKIILYSTGMAYYTPKEHIIVEEIEKVLRKIDNNLQLVVRIYAKDDNTAYYKLRESNPNICIPNHFWELNHLTPTLKDIKLFNSLLNHCSIGINVASTVSLDLAVLNKPVINIAFNPPNENIYPNDYEKIYEFDHYKPIVKSEAISLVKNIDDLQNHIQKYLNDATYLEKERKKLVNSFFGDELTKDKKHTFVQIFNSILN</sequence>
<evidence type="ECO:0000313" key="1">
    <source>
        <dbReference type="EMBL" id="TMM31342.1"/>
    </source>
</evidence>
<dbReference type="OrthoDB" id="913551at2"/>
<organism evidence="1 2">
    <name type="scientific">Polaribacter aestuariivivens</name>
    <dbReference type="NCBI Taxonomy" id="2304626"/>
    <lineage>
        <taxon>Bacteria</taxon>
        <taxon>Pseudomonadati</taxon>
        <taxon>Bacteroidota</taxon>
        <taxon>Flavobacteriia</taxon>
        <taxon>Flavobacteriales</taxon>
        <taxon>Flavobacteriaceae</taxon>
    </lineage>
</organism>
<dbReference type="Gene3D" id="3.40.50.12580">
    <property type="match status" value="1"/>
</dbReference>
<evidence type="ECO:0008006" key="3">
    <source>
        <dbReference type="Google" id="ProtNLM"/>
    </source>
</evidence>
<protein>
    <recommendedName>
        <fullName evidence="3">Glycosyltransferase family 4 protein</fullName>
    </recommendedName>
</protein>